<feature type="signal peptide" evidence="1">
    <location>
        <begin position="1"/>
        <end position="19"/>
    </location>
</feature>
<accession>A0A250IYE0</accession>
<evidence type="ECO:0000313" key="3">
    <source>
        <dbReference type="Proteomes" id="UP000217257"/>
    </source>
</evidence>
<dbReference type="KEGG" id="cfus:CYFUS_002180"/>
<evidence type="ECO:0008006" key="4">
    <source>
        <dbReference type="Google" id="ProtNLM"/>
    </source>
</evidence>
<feature type="chain" id="PRO_5013032775" description="Lipoprotein" evidence="1">
    <location>
        <begin position="20"/>
        <end position="147"/>
    </location>
</feature>
<proteinExistence type="predicted"/>
<dbReference type="AlphaFoldDB" id="A0A250IYE0"/>
<reference evidence="2 3" key="1">
    <citation type="submission" date="2017-06" db="EMBL/GenBank/DDBJ databases">
        <title>Sequencing and comparative analysis of myxobacterial genomes.</title>
        <authorList>
            <person name="Rupp O."/>
            <person name="Goesmann A."/>
            <person name="Sogaard-Andersen L."/>
        </authorList>
    </citation>
    <scope>NUCLEOTIDE SEQUENCE [LARGE SCALE GENOMIC DNA]</scope>
    <source>
        <strain evidence="2 3">DSM 52655</strain>
    </source>
</reference>
<evidence type="ECO:0000313" key="2">
    <source>
        <dbReference type="EMBL" id="ATB36765.1"/>
    </source>
</evidence>
<protein>
    <recommendedName>
        <fullName evidence="4">Lipoprotein</fullName>
    </recommendedName>
</protein>
<sequence length="147" mass="15593">MPRLAFLLCLLFIPLGCDASRQEWLGLYEMTGTAHYSIPGLGHLSSPVSATWRVSEGTVVELLLSDVAGGCSLSAHVEEARALLEPGTSCAWSENGVLFTLSAVHGSVALVDGQGHFEMAGRVTATAWGKLYPGEFFQNATLTRVGP</sequence>
<name>A0A250IYE0_9BACT</name>
<dbReference type="RefSeq" id="WP_095985181.1">
    <property type="nucleotide sequence ID" value="NZ_CP022098.1"/>
</dbReference>
<gene>
    <name evidence="2" type="ORF">CYFUS_002180</name>
</gene>
<dbReference type="EMBL" id="CP022098">
    <property type="protein sequence ID" value="ATB36765.1"/>
    <property type="molecule type" value="Genomic_DNA"/>
</dbReference>
<dbReference type="Proteomes" id="UP000217257">
    <property type="component" value="Chromosome"/>
</dbReference>
<organism evidence="2 3">
    <name type="scientific">Cystobacter fuscus</name>
    <dbReference type="NCBI Taxonomy" id="43"/>
    <lineage>
        <taxon>Bacteria</taxon>
        <taxon>Pseudomonadati</taxon>
        <taxon>Myxococcota</taxon>
        <taxon>Myxococcia</taxon>
        <taxon>Myxococcales</taxon>
        <taxon>Cystobacterineae</taxon>
        <taxon>Archangiaceae</taxon>
        <taxon>Cystobacter</taxon>
    </lineage>
</organism>
<evidence type="ECO:0000256" key="1">
    <source>
        <dbReference type="SAM" id="SignalP"/>
    </source>
</evidence>
<keyword evidence="1" id="KW-0732">Signal</keyword>